<accession>A0A2Z3L9Q6</accession>
<sequence length="264" mass="29735">MRTHFKNLATAVVLYIVVLAKSCSKENIVISPTKDKGGGPQLMQHKFASPAKALQGDDSILDDGTAMETADDYSEEEQQDNPDTVLQKNNNLLRRRKPNNRGSSLSSHSSKNPNSGQGSKQSLLELPLLELLKNKLKEIEQLKQKESEIWTGFNMRYKKIKICLDLQKSLALAVAGSCTKGDIKNLYQEVQNRKEELKKVIIKGDKILEEVKKLKMQRNQSKSDTKAGAIQNKVQAYNAILKSYVEQYCGLERQLQWIASEEGR</sequence>
<evidence type="ECO:0000313" key="3">
    <source>
        <dbReference type="Proteomes" id="UP000245872"/>
    </source>
</evidence>
<gene>
    <name evidence="2" type="ORF">DK880_00956</name>
</gene>
<feature type="region of interest" description="Disordered" evidence="1">
    <location>
        <begin position="69"/>
        <end position="120"/>
    </location>
</feature>
<dbReference type="EMBL" id="CP029619">
    <property type="protein sequence ID" value="AWN82253.1"/>
    <property type="molecule type" value="Genomic_DNA"/>
</dbReference>
<dbReference type="Proteomes" id="UP000245872">
    <property type="component" value="Chromosome"/>
</dbReference>
<name>A0A2Z3L9Q6_9BACT</name>
<evidence type="ECO:0000256" key="1">
    <source>
        <dbReference type="SAM" id="MobiDB-lite"/>
    </source>
</evidence>
<evidence type="ECO:0000313" key="2">
    <source>
        <dbReference type="EMBL" id="AWN82253.1"/>
    </source>
</evidence>
<dbReference type="RefSeq" id="WP_109997628.1">
    <property type="nucleotide sequence ID" value="NZ_CP029619.1"/>
</dbReference>
<dbReference type="KEGG" id="cher:DK880_00956"/>
<feature type="compositionally biased region" description="Low complexity" evidence="1">
    <location>
        <begin position="100"/>
        <end position="120"/>
    </location>
</feature>
<keyword evidence="3" id="KW-1185">Reference proteome</keyword>
<feature type="compositionally biased region" description="Acidic residues" evidence="1">
    <location>
        <begin position="69"/>
        <end position="80"/>
    </location>
</feature>
<protein>
    <submittedName>
        <fullName evidence="2">Uncharacterized protein</fullName>
    </submittedName>
</protein>
<dbReference type="AlphaFoldDB" id="A0A2Z3L9Q6"/>
<organism evidence="2 3">
    <name type="scientific">Candidatus Cardinium hertigii</name>
    <dbReference type="NCBI Taxonomy" id="247481"/>
    <lineage>
        <taxon>Bacteria</taxon>
        <taxon>Pseudomonadati</taxon>
        <taxon>Bacteroidota</taxon>
        <taxon>Cytophagia</taxon>
        <taxon>Cytophagales</taxon>
        <taxon>Amoebophilaceae</taxon>
        <taxon>Candidatus Cardinium</taxon>
    </lineage>
</organism>
<reference evidence="2 3" key="1">
    <citation type="submission" date="2018-05" db="EMBL/GenBank/DDBJ databases">
        <title>Candidatus Cardinium hertigii Genome Assembly.</title>
        <authorList>
            <person name="Showmaker K.C."/>
            <person name="Walden K.O."/>
            <person name="Fields C.J."/>
            <person name="Lambert K.N."/>
            <person name="Hudson M.E."/>
        </authorList>
    </citation>
    <scope>NUCLEOTIDE SEQUENCE [LARGE SCALE GENOMIC DNA]</scope>
    <source>
        <strain evidence="3">cHgTN10</strain>
    </source>
</reference>
<proteinExistence type="predicted"/>